<gene>
    <name evidence="2" type="ORF">A0H81_14889</name>
</gene>
<reference evidence="2 3" key="1">
    <citation type="submission" date="2016-03" db="EMBL/GenBank/DDBJ databases">
        <title>Whole genome sequencing of Grifola frondosa 9006-11.</title>
        <authorList>
            <person name="Min B."/>
            <person name="Park H."/>
            <person name="Kim J.-G."/>
            <person name="Cho H."/>
            <person name="Oh Y.-L."/>
            <person name="Kong W.-S."/>
            <person name="Choi I.-G."/>
        </authorList>
    </citation>
    <scope>NUCLEOTIDE SEQUENCE [LARGE SCALE GENOMIC DNA]</scope>
    <source>
        <strain evidence="2 3">9006-11</strain>
    </source>
</reference>
<name>A0A1C7LQS4_GRIFR</name>
<dbReference type="InterPro" id="IPR005135">
    <property type="entry name" value="Endo/exonuclease/phosphatase"/>
</dbReference>
<evidence type="ECO:0000313" key="2">
    <source>
        <dbReference type="EMBL" id="OBZ65124.1"/>
    </source>
</evidence>
<protein>
    <recommendedName>
        <fullName evidence="1">Endonuclease/exonuclease/phosphatase domain-containing protein</fullName>
    </recommendedName>
</protein>
<evidence type="ECO:0000313" key="3">
    <source>
        <dbReference type="Proteomes" id="UP000092993"/>
    </source>
</evidence>
<feature type="domain" description="Endonuclease/exonuclease/phosphatase" evidence="1">
    <location>
        <begin position="5"/>
        <end position="101"/>
    </location>
</feature>
<dbReference type="InterPro" id="IPR036691">
    <property type="entry name" value="Endo/exonu/phosph_ase_sf"/>
</dbReference>
<dbReference type="Gene3D" id="3.60.10.10">
    <property type="entry name" value="Endonuclease/exonuclease/phosphatase"/>
    <property type="match status" value="1"/>
</dbReference>
<dbReference type="EMBL" id="LUGG01000054">
    <property type="protein sequence ID" value="OBZ65124.1"/>
    <property type="molecule type" value="Genomic_DNA"/>
</dbReference>
<dbReference type="Proteomes" id="UP000092993">
    <property type="component" value="Unassembled WGS sequence"/>
</dbReference>
<sequence>MQEGHVIWAGNFNRHHPLWDSEDNNHLFTMENLDQAQVLLNMVVEFGLNMTLSHGIPTLETVCTKNLTWSDNVFCSDSLTDAVISCNTAPELCPTKTDHMSVHTTIDLTLEAATETPRRNFSDVDWDDFQATLSDELTRRPMPEEIQSEEDFNITLTSLMAALNHAIDSHISFSKPVPFAKCWWTKELRAM</sequence>
<accession>A0A1C7LQS4</accession>
<dbReference type="AlphaFoldDB" id="A0A1C7LQS4"/>
<keyword evidence="3" id="KW-1185">Reference proteome</keyword>
<comment type="caution">
    <text evidence="2">The sequence shown here is derived from an EMBL/GenBank/DDBJ whole genome shotgun (WGS) entry which is preliminary data.</text>
</comment>
<evidence type="ECO:0000259" key="1">
    <source>
        <dbReference type="Pfam" id="PF14529"/>
    </source>
</evidence>
<dbReference type="SUPFAM" id="SSF56219">
    <property type="entry name" value="DNase I-like"/>
    <property type="match status" value="1"/>
</dbReference>
<dbReference type="STRING" id="5627.A0A1C7LQS4"/>
<dbReference type="GO" id="GO:0003824">
    <property type="term" value="F:catalytic activity"/>
    <property type="evidence" value="ECO:0007669"/>
    <property type="project" value="InterPro"/>
</dbReference>
<dbReference type="OrthoDB" id="2794077at2759"/>
<organism evidence="2 3">
    <name type="scientific">Grifola frondosa</name>
    <name type="common">Maitake</name>
    <name type="synonym">Polyporus frondosus</name>
    <dbReference type="NCBI Taxonomy" id="5627"/>
    <lineage>
        <taxon>Eukaryota</taxon>
        <taxon>Fungi</taxon>
        <taxon>Dikarya</taxon>
        <taxon>Basidiomycota</taxon>
        <taxon>Agaricomycotina</taxon>
        <taxon>Agaricomycetes</taxon>
        <taxon>Polyporales</taxon>
        <taxon>Grifolaceae</taxon>
        <taxon>Grifola</taxon>
    </lineage>
</organism>
<proteinExistence type="predicted"/>
<dbReference type="Pfam" id="PF14529">
    <property type="entry name" value="Exo_endo_phos_2"/>
    <property type="match status" value="1"/>
</dbReference>
<dbReference type="OMA" id="ISCNTAP"/>